<evidence type="ECO:0000256" key="1">
    <source>
        <dbReference type="ARBA" id="ARBA00008987"/>
    </source>
</evidence>
<gene>
    <name evidence="5" type="ORF">B0A48_07273</name>
</gene>
<dbReference type="GO" id="GO:0005737">
    <property type="term" value="C:cytoplasm"/>
    <property type="evidence" value="ECO:0007669"/>
    <property type="project" value="UniProtKB-ARBA"/>
</dbReference>
<dbReference type="PRINTS" id="PR00421">
    <property type="entry name" value="THIOREDOXIN"/>
</dbReference>
<evidence type="ECO:0008006" key="7">
    <source>
        <dbReference type="Google" id="ProtNLM"/>
    </source>
</evidence>
<dbReference type="PANTHER" id="PTHR46115">
    <property type="entry name" value="THIOREDOXIN-LIKE PROTEIN 1"/>
    <property type="match status" value="1"/>
</dbReference>
<reference evidence="6" key="1">
    <citation type="submission" date="2017-03" db="EMBL/GenBank/DDBJ databases">
        <title>Genomes of endolithic fungi from Antarctica.</title>
        <authorList>
            <person name="Coleine C."/>
            <person name="Masonjones S."/>
            <person name="Stajich J.E."/>
        </authorList>
    </citation>
    <scope>NUCLEOTIDE SEQUENCE [LARGE SCALE GENOMIC DNA]</scope>
    <source>
        <strain evidence="6">CCFEE 5527</strain>
    </source>
</reference>
<sequence>MTHPTSITSPTHLSSLLTSSRIVIADFTATWCGPCKTIKPLYDALSTQLSRPNQITFVTIDVDAQKEIAANYNVTAMPTFVIFKAGRETKRIRGADVRALDKAVRELAEEAKGMSSAGQGSAGGGGETLGGDGWLGAGLPRGYTDVTSQVDVRSLDFLNLSSEAGDSRAIFSTSRPASLGKGKTPAASDSKKDWIESDTDEQLMLYMPFQSTMKLHSLHITSLPSASEDEDAPSRPKTLQLYTNRSHVLGFDEAEDAPVTQRIELEDDSWDAETGTAKIELRFVKFQNISSLVVFVAESEGDGEKTRIDRIRLVGESGEKKSMGKLEKIGSEGGE</sequence>
<dbReference type="InterPro" id="IPR036249">
    <property type="entry name" value="Thioredoxin-like_sf"/>
</dbReference>
<protein>
    <recommendedName>
        <fullName evidence="7">PITH domain-containing protein</fullName>
    </recommendedName>
</protein>
<dbReference type="SUPFAM" id="SSF52833">
    <property type="entry name" value="Thioredoxin-like"/>
    <property type="match status" value="1"/>
</dbReference>
<dbReference type="Pfam" id="PF00085">
    <property type="entry name" value="Thioredoxin"/>
    <property type="match status" value="1"/>
</dbReference>
<dbReference type="InterPro" id="IPR008979">
    <property type="entry name" value="Galactose-bd-like_sf"/>
</dbReference>
<dbReference type="Proteomes" id="UP000192596">
    <property type="component" value="Unassembled WGS sequence"/>
</dbReference>
<dbReference type="CDD" id="cd02947">
    <property type="entry name" value="TRX_family"/>
    <property type="match status" value="1"/>
</dbReference>
<accession>A0A1V8T830</accession>
<proteinExistence type="inferred from homology"/>
<dbReference type="STRING" id="1507870.A0A1V8T830"/>
<dbReference type="EMBL" id="NAJO01000014">
    <property type="protein sequence ID" value="OQO07576.1"/>
    <property type="molecule type" value="Genomic_DNA"/>
</dbReference>
<feature type="domain" description="PITH" evidence="4">
    <location>
        <begin position="135"/>
        <end position="333"/>
    </location>
</feature>
<dbReference type="Pfam" id="PF06201">
    <property type="entry name" value="PITH"/>
    <property type="match status" value="1"/>
</dbReference>
<evidence type="ECO:0000256" key="2">
    <source>
        <dbReference type="ARBA" id="ARBA00023157"/>
    </source>
</evidence>
<evidence type="ECO:0000313" key="6">
    <source>
        <dbReference type="Proteomes" id="UP000192596"/>
    </source>
</evidence>
<organism evidence="5 6">
    <name type="scientific">Cryoendolithus antarcticus</name>
    <dbReference type="NCBI Taxonomy" id="1507870"/>
    <lineage>
        <taxon>Eukaryota</taxon>
        <taxon>Fungi</taxon>
        <taxon>Dikarya</taxon>
        <taxon>Ascomycota</taxon>
        <taxon>Pezizomycotina</taxon>
        <taxon>Dothideomycetes</taxon>
        <taxon>Dothideomycetidae</taxon>
        <taxon>Cladosporiales</taxon>
        <taxon>Cladosporiaceae</taxon>
        <taxon>Cryoendolithus</taxon>
    </lineage>
</organism>
<comment type="caution">
    <text evidence="5">The sequence shown here is derived from an EMBL/GenBank/DDBJ whole genome shotgun (WGS) entry which is preliminary data.</text>
</comment>
<evidence type="ECO:0000259" key="4">
    <source>
        <dbReference type="PROSITE" id="PS51532"/>
    </source>
</evidence>
<dbReference type="PROSITE" id="PS00194">
    <property type="entry name" value="THIOREDOXIN_1"/>
    <property type="match status" value="1"/>
</dbReference>
<keyword evidence="6" id="KW-1185">Reference proteome</keyword>
<dbReference type="AlphaFoldDB" id="A0A1V8T830"/>
<dbReference type="InterPro" id="IPR017937">
    <property type="entry name" value="Thioredoxin_CS"/>
</dbReference>
<dbReference type="PROSITE" id="PS51532">
    <property type="entry name" value="PITH"/>
    <property type="match status" value="1"/>
</dbReference>
<dbReference type="InterPro" id="IPR010400">
    <property type="entry name" value="PITH_dom"/>
</dbReference>
<dbReference type="Gene3D" id="3.40.30.10">
    <property type="entry name" value="Glutaredoxin"/>
    <property type="match status" value="1"/>
</dbReference>
<dbReference type="InParanoid" id="A0A1V8T830"/>
<name>A0A1V8T830_9PEZI</name>
<evidence type="ECO:0000259" key="3">
    <source>
        <dbReference type="PROSITE" id="PS51352"/>
    </source>
</evidence>
<dbReference type="OrthoDB" id="2121326at2759"/>
<dbReference type="Gene3D" id="2.60.120.470">
    <property type="entry name" value="PITH domain"/>
    <property type="match status" value="1"/>
</dbReference>
<comment type="similarity">
    <text evidence="1">Belongs to the thioredoxin family.</text>
</comment>
<dbReference type="PROSITE" id="PS51352">
    <property type="entry name" value="THIOREDOXIN_2"/>
    <property type="match status" value="1"/>
</dbReference>
<keyword evidence="2" id="KW-1015">Disulfide bond</keyword>
<dbReference type="SUPFAM" id="SSF49785">
    <property type="entry name" value="Galactose-binding domain-like"/>
    <property type="match status" value="1"/>
</dbReference>
<feature type="domain" description="Thioredoxin" evidence="3">
    <location>
        <begin position="1"/>
        <end position="109"/>
    </location>
</feature>
<dbReference type="InterPro" id="IPR013766">
    <property type="entry name" value="Thioredoxin_domain"/>
</dbReference>
<evidence type="ECO:0000313" key="5">
    <source>
        <dbReference type="EMBL" id="OQO07576.1"/>
    </source>
</evidence>
<dbReference type="InterPro" id="IPR037047">
    <property type="entry name" value="PITH_dom_sf"/>
</dbReference>